<dbReference type="RefSeq" id="WP_205101679.1">
    <property type="nucleotide sequence ID" value="NZ_JACJJC010000002.1"/>
</dbReference>
<reference evidence="2 3" key="1">
    <citation type="journal article" date="2021" name="Sci. Rep.">
        <title>The distribution of antibiotic resistance genes in chicken gut microbiota commensals.</title>
        <authorList>
            <person name="Juricova H."/>
            <person name="Matiasovicova J."/>
            <person name="Kubasova T."/>
            <person name="Cejkova D."/>
            <person name="Rychlik I."/>
        </authorList>
    </citation>
    <scope>NUCLEOTIDE SEQUENCE [LARGE SCALE GENOMIC DNA]</scope>
    <source>
        <strain evidence="2 3">An829</strain>
    </source>
</reference>
<evidence type="ECO:0000313" key="2">
    <source>
        <dbReference type="EMBL" id="MBM6703245.1"/>
    </source>
</evidence>
<evidence type="ECO:0000256" key="1">
    <source>
        <dbReference type="SAM" id="Coils"/>
    </source>
</evidence>
<dbReference type="EMBL" id="JACJJC010000002">
    <property type="protein sequence ID" value="MBM6703245.1"/>
    <property type="molecule type" value="Genomic_DNA"/>
</dbReference>
<sequence>MLMEELKRLKTLVNQLVARLNTEREVNAKLQNQLALREAELVRTQTQLKDMKRKVDNLFAQFQNSGDSLL</sequence>
<comment type="caution">
    <text evidence="2">The sequence shown here is derived from an EMBL/GenBank/DDBJ whole genome shotgun (WGS) entry which is preliminary data.</text>
</comment>
<protein>
    <recommendedName>
        <fullName evidence="4">DUF904 domain-containing protein</fullName>
    </recommendedName>
</protein>
<dbReference type="Proteomes" id="UP000715095">
    <property type="component" value="Unassembled WGS sequence"/>
</dbReference>
<keyword evidence="3" id="KW-1185">Reference proteome</keyword>
<keyword evidence="1" id="KW-0175">Coiled coil</keyword>
<feature type="coiled-coil region" evidence="1">
    <location>
        <begin position="3"/>
        <end position="61"/>
    </location>
</feature>
<accession>A0ABS2DPJ5</accession>
<gene>
    <name evidence="2" type="ORF">H6A60_01820</name>
</gene>
<organism evidence="2 3">
    <name type="scientific">Sutterella massiliensis</name>
    <dbReference type="NCBI Taxonomy" id="1816689"/>
    <lineage>
        <taxon>Bacteria</taxon>
        <taxon>Pseudomonadati</taxon>
        <taxon>Pseudomonadota</taxon>
        <taxon>Betaproteobacteria</taxon>
        <taxon>Burkholderiales</taxon>
        <taxon>Sutterellaceae</taxon>
        <taxon>Sutterella</taxon>
    </lineage>
</organism>
<evidence type="ECO:0008006" key="4">
    <source>
        <dbReference type="Google" id="ProtNLM"/>
    </source>
</evidence>
<name>A0ABS2DPJ5_9BURK</name>
<evidence type="ECO:0000313" key="3">
    <source>
        <dbReference type="Proteomes" id="UP000715095"/>
    </source>
</evidence>
<proteinExistence type="predicted"/>